<comment type="caution">
    <text evidence="3">The sequence shown here is derived from an EMBL/GenBank/DDBJ whole genome shotgun (WGS) entry which is preliminary data.</text>
</comment>
<evidence type="ECO:0000256" key="1">
    <source>
        <dbReference type="SAM" id="MobiDB-lite"/>
    </source>
</evidence>
<organism evidence="3 4">
    <name type="scientific">Ruminococcus difficilis</name>
    <dbReference type="NCBI Taxonomy" id="2763069"/>
    <lineage>
        <taxon>Bacteria</taxon>
        <taxon>Bacillati</taxon>
        <taxon>Bacillota</taxon>
        <taxon>Clostridia</taxon>
        <taxon>Eubacteriales</taxon>
        <taxon>Oscillospiraceae</taxon>
        <taxon>Ruminococcus</taxon>
    </lineage>
</organism>
<sequence length="215" mass="24322">MMKPYAYEGVDPKEIHTKRFTSEGKGYTLAHSPSLIVDMRYIGEDKSNANSQGWERSSKYYFNALKNQCPDAFSKKNSYRIEHGEAPRVDRQFINSFPQYKGFVNEQLIHHHIGKDGQAVALPQSIHKGSGEIHVYEDRLGITDNAQKFSSQCCSICNSNPSMLNKTKDDYLNYQNSHKKSENAFTKISIKQTGSSASNSRSKIPNSTKTNSIKK</sequence>
<evidence type="ECO:0000259" key="2">
    <source>
        <dbReference type="Pfam" id="PF15637"/>
    </source>
</evidence>
<proteinExistence type="predicted"/>
<dbReference type="Pfam" id="PF15637">
    <property type="entry name" value="Tox-HNH-HHH"/>
    <property type="match status" value="1"/>
</dbReference>
<dbReference type="InterPro" id="IPR028915">
    <property type="entry name" value="Tox-HNH-HHH_dom"/>
</dbReference>
<dbReference type="Proteomes" id="UP000633365">
    <property type="component" value="Unassembled WGS sequence"/>
</dbReference>
<evidence type="ECO:0000313" key="3">
    <source>
        <dbReference type="EMBL" id="MBK6090300.1"/>
    </source>
</evidence>
<dbReference type="EMBL" id="JAEQMG010000198">
    <property type="protein sequence ID" value="MBK6090300.1"/>
    <property type="molecule type" value="Genomic_DNA"/>
</dbReference>
<name>A0A935C4L0_9FIRM</name>
<gene>
    <name evidence="3" type="ORF">JKK62_16935</name>
</gene>
<feature type="domain" description="Tox-HNH-HHH" evidence="2">
    <location>
        <begin position="33"/>
        <end position="134"/>
    </location>
</feature>
<protein>
    <recommendedName>
        <fullName evidence="2">Tox-HNH-HHH domain-containing protein</fullName>
    </recommendedName>
</protein>
<feature type="region of interest" description="Disordered" evidence="1">
    <location>
        <begin position="191"/>
        <end position="215"/>
    </location>
</feature>
<accession>A0A935C4L0</accession>
<reference evidence="3" key="1">
    <citation type="submission" date="2021-01" db="EMBL/GenBank/DDBJ databases">
        <title>Genome public.</title>
        <authorList>
            <person name="Liu C."/>
            <person name="Sun Q."/>
        </authorList>
    </citation>
    <scope>NUCLEOTIDE SEQUENCE</scope>
    <source>
        <strain evidence="3">M6</strain>
    </source>
</reference>
<keyword evidence="4" id="KW-1185">Reference proteome</keyword>
<dbReference type="AlphaFoldDB" id="A0A935C4L0"/>
<evidence type="ECO:0000313" key="4">
    <source>
        <dbReference type="Proteomes" id="UP000633365"/>
    </source>
</evidence>